<protein>
    <submittedName>
        <fullName evidence="2">Uncharacterized protein</fullName>
    </submittedName>
</protein>
<evidence type="ECO:0000313" key="2">
    <source>
        <dbReference type="EMBL" id="ERM97925.1"/>
    </source>
</evidence>
<accession>W1NSU2</accession>
<dbReference type="HOGENOM" id="CLU_1799069_0_0_1"/>
<name>W1NSU2_AMBTC</name>
<dbReference type="Gramene" id="ERM97925">
    <property type="protein sequence ID" value="ERM97925"/>
    <property type="gene ID" value="AMTR_s01778p00002700"/>
</dbReference>
<keyword evidence="3" id="KW-1185">Reference proteome</keyword>
<dbReference type="EMBL" id="KI395630">
    <property type="protein sequence ID" value="ERM97925.1"/>
    <property type="molecule type" value="Genomic_DNA"/>
</dbReference>
<proteinExistence type="predicted"/>
<feature type="region of interest" description="Disordered" evidence="1">
    <location>
        <begin position="65"/>
        <end position="94"/>
    </location>
</feature>
<gene>
    <name evidence="2" type="ORF">AMTR_s01778p00002700</name>
</gene>
<organism evidence="2 3">
    <name type="scientific">Amborella trichopoda</name>
    <dbReference type="NCBI Taxonomy" id="13333"/>
    <lineage>
        <taxon>Eukaryota</taxon>
        <taxon>Viridiplantae</taxon>
        <taxon>Streptophyta</taxon>
        <taxon>Embryophyta</taxon>
        <taxon>Tracheophyta</taxon>
        <taxon>Spermatophyta</taxon>
        <taxon>Magnoliopsida</taxon>
        <taxon>Amborellales</taxon>
        <taxon>Amborellaceae</taxon>
        <taxon>Amborella</taxon>
    </lineage>
</organism>
<reference evidence="3" key="1">
    <citation type="journal article" date="2013" name="Science">
        <title>The Amborella genome and the evolution of flowering plants.</title>
        <authorList>
            <consortium name="Amborella Genome Project"/>
        </authorList>
    </citation>
    <scope>NUCLEOTIDE SEQUENCE [LARGE SCALE GENOMIC DNA]</scope>
</reference>
<dbReference type="AlphaFoldDB" id="W1NSU2"/>
<evidence type="ECO:0000313" key="3">
    <source>
        <dbReference type="Proteomes" id="UP000017836"/>
    </source>
</evidence>
<dbReference type="Proteomes" id="UP000017836">
    <property type="component" value="Unassembled WGS sequence"/>
</dbReference>
<evidence type="ECO:0000256" key="1">
    <source>
        <dbReference type="SAM" id="MobiDB-lite"/>
    </source>
</evidence>
<sequence>MRTQTVMESANVVVDDLKDLSEFSTEEQIEDLLEKPAAEEKEPDEATEAVSRLLCRNLLLQKISTTKESEHSSNSITDPIQREPSSRVKKNHPSDLILGNLDESMVTRRKYANIIQFLCFISSLEPKSVKEALMDEDWFLSYAG</sequence>